<dbReference type="OrthoDB" id="9784339at2"/>
<feature type="active site" description="Proton donor" evidence="5">
    <location>
        <position position="121"/>
    </location>
</feature>
<protein>
    <recommendedName>
        <fullName evidence="2">protein-tyrosine-phosphatase</fullName>
        <ecNumber evidence="2">3.1.3.48</ecNumber>
    </recommendedName>
</protein>
<dbReference type="GO" id="GO:0004725">
    <property type="term" value="F:protein tyrosine phosphatase activity"/>
    <property type="evidence" value="ECO:0007669"/>
    <property type="project" value="UniProtKB-EC"/>
</dbReference>
<organism evidence="7 8">
    <name type="scientific">Helicobacter ganmani</name>
    <dbReference type="NCBI Taxonomy" id="60246"/>
    <lineage>
        <taxon>Bacteria</taxon>
        <taxon>Pseudomonadati</taxon>
        <taxon>Campylobacterota</taxon>
        <taxon>Epsilonproteobacteria</taxon>
        <taxon>Campylobacterales</taxon>
        <taxon>Helicobacteraceae</taxon>
        <taxon>Helicobacter</taxon>
    </lineage>
</organism>
<dbReference type="CDD" id="cd16343">
    <property type="entry name" value="LMWPTP"/>
    <property type="match status" value="1"/>
</dbReference>
<dbReference type="InterPro" id="IPR050438">
    <property type="entry name" value="LMW_PTPase"/>
</dbReference>
<keyword evidence="4" id="KW-0904">Protein phosphatase</keyword>
<dbReference type="Gene3D" id="3.40.50.2300">
    <property type="match status" value="1"/>
</dbReference>
<feature type="active site" description="Nucleophile" evidence="5">
    <location>
        <position position="10"/>
    </location>
</feature>
<evidence type="ECO:0000256" key="2">
    <source>
        <dbReference type="ARBA" id="ARBA00013064"/>
    </source>
</evidence>
<dbReference type="Proteomes" id="UP000256650">
    <property type="component" value="Unassembled WGS sequence"/>
</dbReference>
<dbReference type="RefSeq" id="WP_115551500.1">
    <property type="nucleotide sequence ID" value="NZ_CAONBV010000029.1"/>
</dbReference>
<dbReference type="InterPro" id="IPR017867">
    <property type="entry name" value="Tyr_phospatase_low_mol_wt"/>
</dbReference>
<dbReference type="InterPro" id="IPR023485">
    <property type="entry name" value="Ptyr_pPase"/>
</dbReference>
<evidence type="ECO:0000256" key="4">
    <source>
        <dbReference type="ARBA" id="ARBA00022912"/>
    </source>
</evidence>
<accession>A0A3D8IDF0</accession>
<reference evidence="7 8" key="1">
    <citation type="submission" date="2018-04" db="EMBL/GenBank/DDBJ databases">
        <title>Novel Campyloabacter and Helicobacter Species and Strains.</title>
        <authorList>
            <person name="Mannion A.J."/>
            <person name="Shen Z."/>
            <person name="Fox J.G."/>
        </authorList>
    </citation>
    <scope>NUCLEOTIDE SEQUENCE [LARGE SCALE GENOMIC DNA]</scope>
    <source>
        <strain evidence="7 8">MIT 99-5101</strain>
    </source>
</reference>
<evidence type="ECO:0000313" key="8">
    <source>
        <dbReference type="Proteomes" id="UP000256650"/>
    </source>
</evidence>
<feature type="active site" evidence="5">
    <location>
        <position position="16"/>
    </location>
</feature>
<gene>
    <name evidence="7" type="ORF">CQA43_04890</name>
</gene>
<sequence>MAIHSILFVCLGNICRSPLAEGIARKLVKEAGLSLYIDSAGTSGWHIDEPPCEHSIMVGKRHGIDISHLKGRKVSVYGDLDFDLIIAMDKQNYHDLLQLGFPKEKLALMGDFGLKGKEIPDPYYFKDLDGFEKVYSMLESAIYELISVVVKKY</sequence>
<dbReference type="PANTHER" id="PTHR11717">
    <property type="entry name" value="LOW MOLECULAR WEIGHT PROTEIN TYROSINE PHOSPHATASE"/>
    <property type="match status" value="1"/>
</dbReference>
<comment type="similarity">
    <text evidence="1">Belongs to the low molecular weight phosphotyrosine protein phosphatase family.</text>
</comment>
<evidence type="ECO:0000313" key="7">
    <source>
        <dbReference type="EMBL" id="RDU62966.1"/>
    </source>
</evidence>
<keyword evidence="8" id="KW-1185">Reference proteome</keyword>
<keyword evidence="3" id="KW-0378">Hydrolase</keyword>
<dbReference type="SUPFAM" id="SSF52788">
    <property type="entry name" value="Phosphotyrosine protein phosphatases I"/>
    <property type="match status" value="1"/>
</dbReference>
<dbReference type="AlphaFoldDB" id="A0A3D8IDF0"/>
<feature type="domain" description="Phosphotyrosine protein phosphatase I" evidence="6">
    <location>
        <begin position="4"/>
        <end position="148"/>
    </location>
</feature>
<dbReference type="SMART" id="SM00226">
    <property type="entry name" value="LMWPc"/>
    <property type="match status" value="1"/>
</dbReference>
<proteinExistence type="inferred from homology"/>
<dbReference type="EMBL" id="NXLS01000004">
    <property type="protein sequence ID" value="RDU62966.1"/>
    <property type="molecule type" value="Genomic_DNA"/>
</dbReference>
<dbReference type="GeneID" id="82535621"/>
<dbReference type="PRINTS" id="PR00719">
    <property type="entry name" value="LMWPTPASE"/>
</dbReference>
<dbReference type="Pfam" id="PF01451">
    <property type="entry name" value="LMWPc"/>
    <property type="match status" value="1"/>
</dbReference>
<evidence type="ECO:0000256" key="3">
    <source>
        <dbReference type="ARBA" id="ARBA00022801"/>
    </source>
</evidence>
<evidence type="ECO:0000259" key="6">
    <source>
        <dbReference type="SMART" id="SM00226"/>
    </source>
</evidence>
<name>A0A3D8IDF0_9HELI</name>
<dbReference type="InterPro" id="IPR036196">
    <property type="entry name" value="Ptyr_pPase_sf"/>
</dbReference>
<dbReference type="EC" id="3.1.3.48" evidence="2"/>
<comment type="caution">
    <text evidence="7">The sequence shown here is derived from an EMBL/GenBank/DDBJ whole genome shotgun (WGS) entry which is preliminary data.</text>
</comment>
<evidence type="ECO:0000256" key="1">
    <source>
        <dbReference type="ARBA" id="ARBA00011063"/>
    </source>
</evidence>
<dbReference type="PANTHER" id="PTHR11717:SF7">
    <property type="entry name" value="LOW MOLECULAR WEIGHT PHOSPHOTYROSINE PROTEIN PHOSPHATASE"/>
    <property type="match status" value="1"/>
</dbReference>
<evidence type="ECO:0000256" key="5">
    <source>
        <dbReference type="PIRSR" id="PIRSR617867-1"/>
    </source>
</evidence>